<accession>A0A0N1F6F2</accession>
<organism evidence="1 2">
    <name type="scientific">Bosea vaviloviae</name>
    <dbReference type="NCBI Taxonomy" id="1526658"/>
    <lineage>
        <taxon>Bacteria</taxon>
        <taxon>Pseudomonadati</taxon>
        <taxon>Pseudomonadota</taxon>
        <taxon>Alphaproteobacteria</taxon>
        <taxon>Hyphomicrobiales</taxon>
        <taxon>Boseaceae</taxon>
        <taxon>Bosea</taxon>
    </lineage>
</organism>
<gene>
    <name evidence="1" type="ORF">AE618_08335</name>
</gene>
<dbReference type="AlphaFoldDB" id="A0A0N1F6F2"/>
<reference evidence="1 2" key="1">
    <citation type="submission" date="2015-07" db="EMBL/GenBank/DDBJ databases">
        <title>Whole genome sequencing of Bosea vaviloviae isolated from cave pool.</title>
        <authorList>
            <person name="Tan N.E.H."/>
            <person name="Lee Y.P."/>
            <person name="Gan H.M."/>
            <person name="Barton H."/>
            <person name="Savka M.A."/>
        </authorList>
    </citation>
    <scope>NUCLEOTIDE SEQUENCE [LARGE SCALE GENOMIC DNA]</scope>
    <source>
        <strain evidence="1 2">SD260</strain>
    </source>
</reference>
<dbReference type="RefSeq" id="WP_054208619.1">
    <property type="nucleotide sequence ID" value="NZ_LGSZ01000028.1"/>
</dbReference>
<keyword evidence="2" id="KW-1185">Reference proteome</keyword>
<evidence type="ECO:0000313" key="1">
    <source>
        <dbReference type="EMBL" id="KPH81718.1"/>
    </source>
</evidence>
<proteinExistence type="predicted"/>
<comment type="caution">
    <text evidence="1">The sequence shown here is derived from an EMBL/GenBank/DDBJ whole genome shotgun (WGS) entry which is preliminary data.</text>
</comment>
<dbReference type="OrthoDB" id="7933542at2"/>
<dbReference type="PATRIC" id="fig|1526658.3.peg.2349"/>
<protein>
    <submittedName>
        <fullName evidence="1">Uncharacterized protein</fullName>
    </submittedName>
</protein>
<evidence type="ECO:0000313" key="2">
    <source>
        <dbReference type="Proteomes" id="UP000037822"/>
    </source>
</evidence>
<dbReference type="Proteomes" id="UP000037822">
    <property type="component" value="Unassembled WGS sequence"/>
</dbReference>
<sequence length="86" mass="9501">MARKKSKPLDAEFVMFDVVYADGSRRSNRRVPTALLGGLDGDEPARDAIMEQDRLIAEKSGMPPLEIVSLERSGTKPVEKPARKFG</sequence>
<name>A0A0N1F6F2_9HYPH</name>
<dbReference type="EMBL" id="LGSZ01000028">
    <property type="protein sequence ID" value="KPH81718.1"/>
    <property type="molecule type" value="Genomic_DNA"/>
</dbReference>